<organism evidence="1 2">
    <name type="scientific">Blastomyces percursus</name>
    <dbReference type="NCBI Taxonomy" id="1658174"/>
    <lineage>
        <taxon>Eukaryota</taxon>
        <taxon>Fungi</taxon>
        <taxon>Dikarya</taxon>
        <taxon>Ascomycota</taxon>
        <taxon>Pezizomycotina</taxon>
        <taxon>Eurotiomycetes</taxon>
        <taxon>Eurotiomycetidae</taxon>
        <taxon>Onygenales</taxon>
        <taxon>Ajellomycetaceae</taxon>
        <taxon>Blastomyces</taxon>
    </lineage>
</organism>
<protein>
    <submittedName>
        <fullName evidence="1">Uncharacterized protein</fullName>
    </submittedName>
</protein>
<proteinExistence type="predicted"/>
<dbReference type="AlphaFoldDB" id="A0A1J9QY55"/>
<keyword evidence="2" id="KW-1185">Reference proteome</keyword>
<name>A0A1J9QY55_9EURO</name>
<dbReference type="VEuPathDB" id="FungiDB:ACJ73_08404"/>
<reference evidence="1 2" key="1">
    <citation type="submission" date="2015-08" db="EMBL/GenBank/DDBJ databases">
        <title>Emmonsia species relationships and genome sequence.</title>
        <authorList>
            <person name="Cuomo C.A."/>
            <person name="Schwartz I.S."/>
            <person name="Kenyon C."/>
            <person name="De Hoog G.S."/>
            <person name="Govender N.P."/>
            <person name="Botha A."/>
            <person name="Moreno L."/>
            <person name="De Vries M."/>
            <person name="Munoz J.F."/>
            <person name="Stielow J.B."/>
        </authorList>
    </citation>
    <scope>NUCLEOTIDE SEQUENCE [LARGE SCALE GENOMIC DNA]</scope>
    <source>
        <strain evidence="1 2">EI222</strain>
    </source>
</reference>
<gene>
    <name evidence="1" type="ORF">ACJ73_08404</name>
</gene>
<evidence type="ECO:0000313" key="1">
    <source>
        <dbReference type="EMBL" id="OJD20261.1"/>
    </source>
</evidence>
<comment type="caution">
    <text evidence="1">The sequence shown here is derived from an EMBL/GenBank/DDBJ whole genome shotgun (WGS) entry which is preliminary data.</text>
</comment>
<dbReference type="OrthoDB" id="5325862at2759"/>
<sequence>MRDTAKLSLRRRSCASNETSGDLTDDGLFSRLHDKKQTVLSPNYNIQSVIMMALDNPFADNGYLAKEKETFESSVASISSTETAETLVNTQSSFIPGHSVHRRSWAGTCASTHATLIARNSHPQPGCITRIRILTQEPLLRQLNSLITRPWRPTIHRILLRP</sequence>
<dbReference type="STRING" id="1658174.A0A1J9QY55"/>
<dbReference type="Proteomes" id="UP000242791">
    <property type="component" value="Unassembled WGS sequence"/>
</dbReference>
<evidence type="ECO:0000313" key="2">
    <source>
        <dbReference type="Proteomes" id="UP000242791"/>
    </source>
</evidence>
<accession>A0A1J9QY55</accession>
<dbReference type="EMBL" id="LGTZ01001970">
    <property type="protein sequence ID" value="OJD20261.1"/>
    <property type="molecule type" value="Genomic_DNA"/>
</dbReference>